<comment type="caution">
    <text evidence="11">The sequence shown here is derived from an EMBL/GenBank/DDBJ whole genome shotgun (WGS) entry which is preliminary data.</text>
</comment>
<keyword evidence="3 8" id="KW-0479">Metal-binding</keyword>
<dbReference type="OrthoDB" id="9807553at2"/>
<dbReference type="NCBIfam" id="TIGR00184">
    <property type="entry name" value="purA"/>
    <property type="match status" value="1"/>
</dbReference>
<reference evidence="11 12" key="1">
    <citation type="submission" date="2019-07" db="EMBL/GenBank/DDBJ databases">
        <title>Tepidimonas thermarum AA-1 draft genome.</title>
        <authorList>
            <person name="Da Costa M.S."/>
            <person name="Froufe H.J.C."/>
            <person name="Egas C."/>
            <person name="Albuquerque L."/>
        </authorList>
    </citation>
    <scope>NUCLEOTIDE SEQUENCE [LARGE SCALE GENOMIC DNA]</scope>
    <source>
        <strain evidence="11 12">AA-1</strain>
    </source>
</reference>
<evidence type="ECO:0000256" key="3">
    <source>
        <dbReference type="ARBA" id="ARBA00022723"/>
    </source>
</evidence>
<feature type="binding site" evidence="8">
    <location>
        <begin position="331"/>
        <end position="337"/>
    </location>
    <ligand>
        <name>substrate</name>
    </ligand>
</feature>
<feature type="active site" evidence="9">
    <location>
        <position position="153"/>
    </location>
</feature>
<gene>
    <name evidence="8 11" type="primary">purA</name>
    <name evidence="11" type="ORF">Tther_00312</name>
</gene>
<dbReference type="PANTHER" id="PTHR11846:SF0">
    <property type="entry name" value="ADENYLOSUCCINATE SYNTHETASE"/>
    <property type="match status" value="1"/>
</dbReference>
<dbReference type="GO" id="GO:0004019">
    <property type="term" value="F:adenylosuccinate synthase activity"/>
    <property type="evidence" value="ECO:0007669"/>
    <property type="project" value="UniProtKB-UniRule"/>
</dbReference>
<feature type="binding site" description="in other chain" evidence="8">
    <location>
        <position position="142"/>
    </location>
    <ligand>
        <name>IMP</name>
        <dbReference type="ChEBI" id="CHEBI:58053"/>
        <note>ligand shared between dimeric partners</note>
    </ligand>
</feature>
<evidence type="ECO:0000256" key="4">
    <source>
        <dbReference type="ARBA" id="ARBA00022741"/>
    </source>
</evidence>
<dbReference type="Gene3D" id="3.90.170.10">
    <property type="entry name" value="Adenylosuccinate Synthetase, subunit A, domain 3"/>
    <property type="match status" value="1"/>
</dbReference>
<evidence type="ECO:0000256" key="10">
    <source>
        <dbReference type="RuleBase" id="RU000520"/>
    </source>
</evidence>
<comment type="similarity">
    <text evidence="8 10">Belongs to the adenylosuccinate synthetase family.</text>
</comment>
<comment type="pathway">
    <text evidence="8 10">Purine metabolism; AMP biosynthesis via de novo pathway; AMP from IMP: step 1/2.</text>
</comment>
<keyword evidence="4 8" id="KW-0547">Nucleotide-binding</keyword>
<dbReference type="GO" id="GO:0046040">
    <property type="term" value="P:IMP metabolic process"/>
    <property type="evidence" value="ECO:0007669"/>
    <property type="project" value="TreeGrafter"/>
</dbReference>
<evidence type="ECO:0000256" key="6">
    <source>
        <dbReference type="ARBA" id="ARBA00022842"/>
    </source>
</evidence>
<feature type="binding site" description="in other chain" evidence="8">
    <location>
        <begin position="23"/>
        <end position="26"/>
    </location>
    <ligand>
        <name>IMP</name>
        <dbReference type="ChEBI" id="CHEBI:58053"/>
        <note>ligand shared between dimeric partners</note>
    </ligand>
</feature>
<accession>A0A554X7J3</accession>
<evidence type="ECO:0000256" key="7">
    <source>
        <dbReference type="ARBA" id="ARBA00023134"/>
    </source>
</evidence>
<keyword evidence="8" id="KW-0963">Cytoplasm</keyword>
<keyword evidence="6 8" id="KW-0460">Magnesium</keyword>
<evidence type="ECO:0000256" key="5">
    <source>
        <dbReference type="ARBA" id="ARBA00022755"/>
    </source>
</evidence>
<feature type="active site" description="Proton acceptor" evidence="8">
    <location>
        <position position="23"/>
    </location>
</feature>
<comment type="subunit">
    <text evidence="1 8">Homodimer.</text>
</comment>
<feature type="binding site" evidence="8">
    <location>
        <begin position="445"/>
        <end position="447"/>
    </location>
    <ligand>
        <name>GTP</name>
        <dbReference type="ChEBI" id="CHEBI:37565"/>
    </ligand>
</feature>
<dbReference type="UniPathway" id="UPA00075">
    <property type="reaction ID" value="UER00335"/>
</dbReference>
<feature type="binding site" evidence="8">
    <location>
        <begin position="22"/>
        <end position="28"/>
    </location>
    <ligand>
        <name>GTP</name>
        <dbReference type="ChEBI" id="CHEBI:37565"/>
    </ligand>
</feature>
<dbReference type="InterPro" id="IPR001114">
    <property type="entry name" value="Adenylosuccinate_synthetase"/>
</dbReference>
<dbReference type="FunFam" id="1.10.300.10:FF:000001">
    <property type="entry name" value="Adenylosuccinate synthetase"/>
    <property type="match status" value="1"/>
</dbReference>
<dbReference type="PROSITE" id="PS01266">
    <property type="entry name" value="ADENYLOSUCCIN_SYN_1"/>
    <property type="match status" value="1"/>
</dbReference>
<evidence type="ECO:0000313" key="12">
    <source>
        <dbReference type="Proteomes" id="UP000318542"/>
    </source>
</evidence>
<dbReference type="RefSeq" id="WP_143900188.1">
    <property type="nucleotide sequence ID" value="NZ_VJOL01000003.1"/>
</dbReference>
<comment type="function">
    <text evidence="8">Plays an important role in the de novo pathway of purine nucleotide biosynthesis. Catalyzes the first committed step in the biosynthesis of AMP from IMP.</text>
</comment>
<evidence type="ECO:0000256" key="2">
    <source>
        <dbReference type="ARBA" id="ARBA00022598"/>
    </source>
</evidence>
<sequence>MNDKVFQPQPGRNVVVVGTQWGDEGKGKLVDWLTETAQGVVRFQGGHNAGHTLVIGGVKTALHLIPSGIMRAGVTCYIGNGVVLSPAKLLEEIDGLERAGVEVRSRLRISEACPLILPFHAALDVAREAAKEKAGTAKIGTTGRGIGPAYEDKVARRALRVQDLRHPQRFAAKLRELLDLHNHMLVTYLGAQELAWPEALRPYLHEGRVRFEPVYAEAMRHAEQLLPMMADVSRELNEAHRAGANLLFEGAQGTLLDIDHGTYPFVTSSNCVAGNAAAGAGVGPGLLHYVLGITKAYCTRVGGGPFPTELDWQTEGTPGWHMATVGAEKGTTTGRARRCGWFDAALLKRSAQVNGLSGLCITKLDVLGGLPELQLCVGYRLDGREIDLLPLGAEEIERCEPIYETLPGWSEPTVGITRYEDLPLNARRYLERIEQTTGVPIHVISTSPDRDHTILLRHPFAA</sequence>
<keyword evidence="7 8" id="KW-0342">GTP-binding</keyword>
<dbReference type="InterPro" id="IPR042111">
    <property type="entry name" value="Adenylosuccinate_synth_dom3"/>
</dbReference>
<dbReference type="EC" id="6.3.4.4" evidence="8 10"/>
<dbReference type="NCBIfam" id="NF002223">
    <property type="entry name" value="PRK01117.1"/>
    <property type="match status" value="1"/>
</dbReference>
<dbReference type="InterPro" id="IPR042110">
    <property type="entry name" value="Adenylosuccinate_synth_dom2"/>
</dbReference>
<feature type="binding site" evidence="8">
    <location>
        <begin position="363"/>
        <end position="365"/>
    </location>
    <ligand>
        <name>GTP</name>
        <dbReference type="ChEBI" id="CHEBI:37565"/>
    </ligand>
</feature>
<comment type="cofactor">
    <cofactor evidence="8">
        <name>Mg(2+)</name>
        <dbReference type="ChEBI" id="CHEBI:18420"/>
    </cofactor>
    <text evidence="8">Binds 1 Mg(2+) ion per subunit.</text>
</comment>
<dbReference type="EMBL" id="VJOL01000003">
    <property type="protein sequence ID" value="TSE31802.1"/>
    <property type="molecule type" value="Genomic_DNA"/>
</dbReference>
<keyword evidence="2 8" id="KW-0436">Ligase</keyword>
<dbReference type="GO" id="GO:0044208">
    <property type="term" value="P:'de novo' AMP biosynthetic process"/>
    <property type="evidence" value="ECO:0007669"/>
    <property type="project" value="UniProtKB-UniRule"/>
</dbReference>
<feature type="binding site" description="in other chain" evidence="8">
    <location>
        <position position="335"/>
    </location>
    <ligand>
        <name>IMP</name>
        <dbReference type="ChEBI" id="CHEBI:58053"/>
        <note>ligand shared between dimeric partners</note>
    </ligand>
</feature>
<feature type="binding site" evidence="8">
    <location>
        <begin position="50"/>
        <end position="52"/>
    </location>
    <ligand>
        <name>GTP</name>
        <dbReference type="ChEBI" id="CHEBI:37565"/>
    </ligand>
</feature>
<keyword evidence="5 8" id="KW-0658">Purine biosynthesis</keyword>
<dbReference type="InterPro" id="IPR042109">
    <property type="entry name" value="Adenylosuccinate_synth_dom1"/>
</dbReference>
<feature type="binding site" description="in other chain" evidence="8">
    <location>
        <position position="252"/>
    </location>
    <ligand>
        <name>IMP</name>
        <dbReference type="ChEBI" id="CHEBI:58053"/>
        <note>ligand shared between dimeric partners</note>
    </ligand>
</feature>
<dbReference type="Proteomes" id="UP000318542">
    <property type="component" value="Unassembled WGS sequence"/>
</dbReference>
<dbReference type="Gene3D" id="3.40.440.10">
    <property type="entry name" value="Adenylosuccinate Synthetase, subunit A, domain 1"/>
    <property type="match status" value="1"/>
</dbReference>
<feature type="binding site" evidence="8">
    <location>
        <position position="23"/>
    </location>
    <ligand>
        <name>Mg(2+)</name>
        <dbReference type="ChEBI" id="CHEBI:18420"/>
    </ligand>
</feature>
<protein>
    <recommendedName>
        <fullName evidence="8 10">Adenylosuccinate synthetase</fullName>
        <shortName evidence="8">AMPSase</shortName>
        <shortName evidence="8">AdSS</shortName>
        <ecNumber evidence="8 10">6.3.4.4</ecNumber>
    </recommendedName>
    <alternativeName>
        <fullName evidence="8">IMP--aspartate ligase</fullName>
    </alternativeName>
</protein>
<feature type="binding site" evidence="8">
    <location>
        <position position="50"/>
    </location>
    <ligand>
        <name>Mg(2+)</name>
        <dbReference type="ChEBI" id="CHEBI:18420"/>
    </ligand>
</feature>
<dbReference type="AlphaFoldDB" id="A0A554X7J3"/>
<dbReference type="Gene3D" id="1.10.300.10">
    <property type="entry name" value="Adenylosuccinate Synthetase, subunit A, domain 2"/>
    <property type="match status" value="1"/>
</dbReference>
<dbReference type="InterPro" id="IPR018220">
    <property type="entry name" value="Adenylosuccin_syn_GTP-bd"/>
</dbReference>
<feature type="binding site" evidence="8">
    <location>
        <position position="337"/>
    </location>
    <ligand>
        <name>GTP</name>
        <dbReference type="ChEBI" id="CHEBI:37565"/>
    </ligand>
</feature>
<dbReference type="SUPFAM" id="SSF52540">
    <property type="entry name" value="P-loop containing nucleoside triphosphate hydrolases"/>
    <property type="match status" value="1"/>
</dbReference>
<evidence type="ECO:0000256" key="8">
    <source>
        <dbReference type="HAMAP-Rule" id="MF_00011"/>
    </source>
</evidence>
<proteinExistence type="inferred from homology"/>
<keyword evidence="12" id="KW-1185">Reference proteome</keyword>
<dbReference type="GO" id="GO:0005737">
    <property type="term" value="C:cytoplasm"/>
    <property type="evidence" value="ECO:0007669"/>
    <property type="project" value="UniProtKB-SubCell"/>
</dbReference>
<dbReference type="GO" id="GO:0005525">
    <property type="term" value="F:GTP binding"/>
    <property type="evidence" value="ECO:0007669"/>
    <property type="project" value="UniProtKB-UniRule"/>
</dbReference>
<feature type="binding site" description="in other chain" evidence="8">
    <location>
        <begin position="48"/>
        <end position="51"/>
    </location>
    <ligand>
        <name>IMP</name>
        <dbReference type="ChEBI" id="CHEBI:58053"/>
        <note>ligand shared between dimeric partners</note>
    </ligand>
</feature>
<dbReference type="SMART" id="SM00788">
    <property type="entry name" value="Adenylsucc_synt"/>
    <property type="match status" value="1"/>
</dbReference>
<dbReference type="PROSITE" id="PS00513">
    <property type="entry name" value="ADENYLOSUCCIN_SYN_2"/>
    <property type="match status" value="1"/>
</dbReference>
<dbReference type="FunFam" id="3.90.170.10:FF:000001">
    <property type="entry name" value="Adenylosuccinate synthetase"/>
    <property type="match status" value="1"/>
</dbReference>
<dbReference type="Pfam" id="PF00709">
    <property type="entry name" value="Adenylsucc_synt"/>
    <property type="match status" value="1"/>
</dbReference>
<dbReference type="HAMAP" id="MF_00011">
    <property type="entry name" value="Adenylosucc_synth"/>
    <property type="match status" value="1"/>
</dbReference>
<name>A0A554X7J3_9BURK</name>
<comment type="subcellular location">
    <subcellularLocation>
        <location evidence="8">Cytoplasm</location>
    </subcellularLocation>
</comment>
<feature type="binding site" evidence="8">
    <location>
        <position position="156"/>
    </location>
    <ligand>
        <name>IMP</name>
        <dbReference type="ChEBI" id="CHEBI:58053"/>
        <note>ligand shared between dimeric partners</note>
    </ligand>
</feature>
<evidence type="ECO:0000256" key="9">
    <source>
        <dbReference type="PROSITE-ProRule" id="PRU10134"/>
    </source>
</evidence>
<dbReference type="InterPro" id="IPR033128">
    <property type="entry name" value="Adenylosuccin_syn_Lys_AS"/>
</dbReference>
<dbReference type="GO" id="GO:0000287">
    <property type="term" value="F:magnesium ion binding"/>
    <property type="evidence" value="ECO:0007669"/>
    <property type="project" value="UniProtKB-UniRule"/>
</dbReference>
<evidence type="ECO:0000313" key="11">
    <source>
        <dbReference type="EMBL" id="TSE31802.1"/>
    </source>
</evidence>
<feature type="binding site" description="in other chain" evidence="8">
    <location>
        <position position="267"/>
    </location>
    <ligand>
        <name>IMP</name>
        <dbReference type="ChEBI" id="CHEBI:58053"/>
        <note>ligand shared between dimeric partners</note>
    </ligand>
</feature>
<feature type="active site" description="Proton donor" evidence="8">
    <location>
        <position position="51"/>
    </location>
</feature>
<comment type="catalytic activity">
    <reaction evidence="8 10">
        <text>IMP + L-aspartate + GTP = N(6)-(1,2-dicarboxyethyl)-AMP + GDP + phosphate + 2 H(+)</text>
        <dbReference type="Rhea" id="RHEA:15753"/>
        <dbReference type="ChEBI" id="CHEBI:15378"/>
        <dbReference type="ChEBI" id="CHEBI:29991"/>
        <dbReference type="ChEBI" id="CHEBI:37565"/>
        <dbReference type="ChEBI" id="CHEBI:43474"/>
        <dbReference type="ChEBI" id="CHEBI:57567"/>
        <dbReference type="ChEBI" id="CHEBI:58053"/>
        <dbReference type="ChEBI" id="CHEBI:58189"/>
        <dbReference type="EC" id="6.3.4.4"/>
    </reaction>
</comment>
<dbReference type="CDD" id="cd03108">
    <property type="entry name" value="AdSS"/>
    <property type="match status" value="1"/>
</dbReference>
<evidence type="ECO:0000256" key="1">
    <source>
        <dbReference type="ARBA" id="ARBA00011738"/>
    </source>
</evidence>
<dbReference type="PANTHER" id="PTHR11846">
    <property type="entry name" value="ADENYLOSUCCINATE SYNTHETASE"/>
    <property type="match status" value="1"/>
</dbReference>
<dbReference type="InterPro" id="IPR027417">
    <property type="entry name" value="P-loop_NTPase"/>
</dbReference>
<organism evidence="11 12">
    <name type="scientific">Tepidimonas thermarum</name>
    <dbReference type="NCBI Taxonomy" id="335431"/>
    <lineage>
        <taxon>Bacteria</taxon>
        <taxon>Pseudomonadati</taxon>
        <taxon>Pseudomonadota</taxon>
        <taxon>Betaproteobacteria</taxon>
        <taxon>Burkholderiales</taxon>
        <taxon>Tepidimonas</taxon>
    </lineage>
</organism>